<accession>A0A2T4DPZ3</accession>
<name>A0A2T4DPZ3_9BACT</name>
<evidence type="ECO:0000313" key="1">
    <source>
        <dbReference type="EMBL" id="PTB95889.1"/>
    </source>
</evidence>
<dbReference type="PROSITE" id="PS51257">
    <property type="entry name" value="PROKAR_LIPOPROTEIN"/>
    <property type="match status" value="1"/>
</dbReference>
<protein>
    <submittedName>
        <fullName evidence="1">Uncharacterized protein</fullName>
    </submittedName>
</protein>
<dbReference type="AlphaFoldDB" id="A0A2T4DPZ3"/>
<organism evidence="1 2">
    <name type="scientific">Marivirga lumbricoides</name>
    <dbReference type="NCBI Taxonomy" id="1046115"/>
    <lineage>
        <taxon>Bacteria</taxon>
        <taxon>Pseudomonadati</taxon>
        <taxon>Bacteroidota</taxon>
        <taxon>Cytophagia</taxon>
        <taxon>Cytophagales</taxon>
        <taxon>Marivirgaceae</taxon>
        <taxon>Marivirga</taxon>
    </lineage>
</organism>
<dbReference type="Proteomes" id="UP000240608">
    <property type="component" value="Unassembled WGS sequence"/>
</dbReference>
<comment type="caution">
    <text evidence="1">The sequence shown here is derived from an EMBL/GenBank/DDBJ whole genome shotgun (WGS) entry which is preliminary data.</text>
</comment>
<gene>
    <name evidence="1" type="ORF">C9994_09765</name>
</gene>
<dbReference type="EMBL" id="PYVU01000079">
    <property type="protein sequence ID" value="PTB95889.1"/>
    <property type="molecule type" value="Genomic_DNA"/>
</dbReference>
<reference evidence="1 2" key="1">
    <citation type="submission" date="2018-03" db="EMBL/GenBank/DDBJ databases">
        <title>Cross-interface Injection: A General Nanoliter Liquid Handling Method Applied to Single Cells Genome Amplification Automated Nanoliter Liquid Handling Applied to Single Cell Multiple Displacement Amplification.</title>
        <authorList>
            <person name="Yun J."/>
            <person name="Xu P."/>
            <person name="Xu J."/>
            <person name="Dai X."/>
            <person name="Wang Y."/>
            <person name="Zheng X."/>
            <person name="Cao C."/>
            <person name="Yi Q."/>
            <person name="Zhu Y."/>
            <person name="Wang L."/>
            <person name="Dong Z."/>
            <person name="Huang Y."/>
            <person name="Huang L."/>
            <person name="Du W."/>
        </authorList>
    </citation>
    <scope>NUCLEOTIDE SEQUENCE [LARGE SCALE GENOMIC DNA]</scope>
    <source>
        <strain evidence="1 2">Z-D1-2</strain>
    </source>
</reference>
<proteinExistence type="predicted"/>
<sequence length="155" mass="17347">MKHTANLLLLIIVILIVYSCQDSKCDDCSAIADDFIRFSIKDNQNNCLLGCSNSIYKAERLKIYSFDARGNKIFENIGHPGSLFVDLQIGLSDTFYFDFDKTIDTLVIGKKELTSDCPGCPKAEIIKMNYNQRLVCEGNCSDGTLHVFVSNARTN</sequence>
<evidence type="ECO:0000313" key="2">
    <source>
        <dbReference type="Proteomes" id="UP000240608"/>
    </source>
</evidence>